<dbReference type="NCBIfam" id="TIGR01727">
    <property type="entry name" value="oligo_HPY"/>
    <property type="match status" value="1"/>
</dbReference>
<keyword evidence="8" id="KW-1185">Reference proteome</keyword>
<dbReference type="SUPFAM" id="SSF52540">
    <property type="entry name" value="P-loop containing nucleoside triphosphate hydrolases"/>
    <property type="match status" value="1"/>
</dbReference>
<evidence type="ECO:0000313" key="7">
    <source>
        <dbReference type="EMBL" id="GAA5030645.1"/>
    </source>
</evidence>
<feature type="domain" description="ABC transporter" evidence="6">
    <location>
        <begin position="1"/>
        <end position="225"/>
    </location>
</feature>
<evidence type="ECO:0000256" key="3">
    <source>
        <dbReference type="ARBA" id="ARBA00022741"/>
    </source>
</evidence>
<reference evidence="8" key="1">
    <citation type="journal article" date="2019" name="Int. J. Syst. Evol. Microbiol.">
        <title>The Global Catalogue of Microorganisms (GCM) 10K type strain sequencing project: providing services to taxonomists for standard genome sequencing and annotation.</title>
        <authorList>
            <consortium name="The Broad Institute Genomics Platform"/>
            <consortium name="The Broad Institute Genome Sequencing Center for Infectious Disease"/>
            <person name="Wu L."/>
            <person name="Ma J."/>
        </authorList>
    </citation>
    <scope>NUCLEOTIDE SEQUENCE [LARGE SCALE GENOMIC DNA]</scope>
    <source>
        <strain evidence="8">JCM 18409</strain>
    </source>
</reference>
<name>A0ABP9JGI3_9ACTN</name>
<comment type="caution">
    <text evidence="7">The sequence shown here is derived from an EMBL/GenBank/DDBJ whole genome shotgun (WGS) entry which is preliminary data.</text>
</comment>
<evidence type="ECO:0000256" key="1">
    <source>
        <dbReference type="ARBA" id="ARBA00005417"/>
    </source>
</evidence>
<dbReference type="PANTHER" id="PTHR43776">
    <property type="entry name" value="TRANSPORT ATP-BINDING PROTEIN"/>
    <property type="match status" value="1"/>
</dbReference>
<dbReference type="Pfam" id="PF08352">
    <property type="entry name" value="oligo_HPY"/>
    <property type="match status" value="1"/>
</dbReference>
<dbReference type="PROSITE" id="PS00211">
    <property type="entry name" value="ABC_TRANSPORTER_1"/>
    <property type="match status" value="1"/>
</dbReference>
<evidence type="ECO:0000256" key="4">
    <source>
        <dbReference type="ARBA" id="ARBA00022840"/>
    </source>
</evidence>
<evidence type="ECO:0000256" key="2">
    <source>
        <dbReference type="ARBA" id="ARBA00022448"/>
    </source>
</evidence>
<comment type="similarity">
    <text evidence="1">Belongs to the ABC transporter superfamily.</text>
</comment>
<dbReference type="PROSITE" id="PS50893">
    <property type="entry name" value="ABC_TRANSPORTER_2"/>
    <property type="match status" value="1"/>
</dbReference>
<evidence type="ECO:0000313" key="8">
    <source>
        <dbReference type="Proteomes" id="UP001501759"/>
    </source>
</evidence>
<organism evidence="7 8">
    <name type="scientific">Streptomyces siamensis</name>
    <dbReference type="NCBI Taxonomy" id="1274986"/>
    <lineage>
        <taxon>Bacteria</taxon>
        <taxon>Bacillati</taxon>
        <taxon>Actinomycetota</taxon>
        <taxon>Actinomycetes</taxon>
        <taxon>Kitasatosporales</taxon>
        <taxon>Streptomycetaceae</taxon>
        <taxon>Streptomyces</taxon>
    </lineage>
</organism>
<evidence type="ECO:0000256" key="5">
    <source>
        <dbReference type="SAM" id="MobiDB-lite"/>
    </source>
</evidence>
<evidence type="ECO:0000259" key="6">
    <source>
        <dbReference type="PROSITE" id="PS50893"/>
    </source>
</evidence>
<dbReference type="InterPro" id="IPR003439">
    <property type="entry name" value="ABC_transporter-like_ATP-bd"/>
</dbReference>
<dbReference type="Proteomes" id="UP001501759">
    <property type="component" value="Unassembled WGS sequence"/>
</dbReference>
<dbReference type="EMBL" id="BAABKB010000033">
    <property type="protein sequence ID" value="GAA5030645.1"/>
    <property type="molecule type" value="Genomic_DNA"/>
</dbReference>
<dbReference type="Gene3D" id="3.40.50.300">
    <property type="entry name" value="P-loop containing nucleotide triphosphate hydrolases"/>
    <property type="match status" value="1"/>
</dbReference>
<gene>
    <name evidence="7" type="ORF">GCM10023335_71300</name>
</gene>
<proteinExistence type="inferred from homology"/>
<dbReference type="InterPro" id="IPR013563">
    <property type="entry name" value="Oligopep_ABC_C"/>
</dbReference>
<dbReference type="InterPro" id="IPR050319">
    <property type="entry name" value="ABC_transp_ATP-bind"/>
</dbReference>
<dbReference type="InterPro" id="IPR027417">
    <property type="entry name" value="P-loop_NTPase"/>
</dbReference>
<dbReference type="GO" id="GO:0005524">
    <property type="term" value="F:ATP binding"/>
    <property type="evidence" value="ECO:0007669"/>
    <property type="project" value="UniProtKB-KW"/>
</dbReference>
<dbReference type="InterPro" id="IPR017871">
    <property type="entry name" value="ABC_transporter-like_CS"/>
</dbReference>
<dbReference type="SMART" id="SM00382">
    <property type="entry name" value="AAA"/>
    <property type="match status" value="1"/>
</dbReference>
<protein>
    <submittedName>
        <fullName evidence="7">ABC transporter ATP-binding protein</fullName>
    </submittedName>
</protein>
<keyword evidence="3" id="KW-0547">Nucleotide-binding</keyword>
<dbReference type="PANTHER" id="PTHR43776:SF7">
    <property type="entry name" value="D,D-DIPEPTIDE TRANSPORT ATP-BINDING PROTEIN DDPF-RELATED"/>
    <property type="match status" value="1"/>
</dbReference>
<dbReference type="CDD" id="cd03257">
    <property type="entry name" value="ABC_NikE_OppD_transporters"/>
    <property type="match status" value="1"/>
</dbReference>
<sequence>MTAVDGVRLTVPPGKIVSLVGESGSGKSTVARAVVGLVPVTAGQVLLDDEDIASDTARRRRIQMVFQDPYASLDPRMTVAATLDEAVRARAGTRPTREQRGQEIGRLLDLVALSPEHADVLPRRLSGGQRQRVALARALAVRPDVIIADEITSALDVSVQGAVLNLVRDIQARSGTSMLFISHNLEVVRYVSDFIAVMYLGRIVEAAPREELLARPRHPYTRALLAAVPRLGRSWREIDTPSGDLDAPDPHHPPHGCRFHPRCPVGPRVNASRSVCLTLDPQLGAAARPHRAACHFAEEHDSPSNGGHASPAVATTDAKTATKEQR</sequence>
<dbReference type="Pfam" id="PF00005">
    <property type="entry name" value="ABC_tran"/>
    <property type="match status" value="1"/>
</dbReference>
<dbReference type="InterPro" id="IPR003593">
    <property type="entry name" value="AAA+_ATPase"/>
</dbReference>
<accession>A0ABP9JGI3</accession>
<keyword evidence="4 7" id="KW-0067">ATP-binding</keyword>
<feature type="region of interest" description="Disordered" evidence="5">
    <location>
        <begin position="298"/>
        <end position="326"/>
    </location>
</feature>
<keyword evidence="2" id="KW-0813">Transport</keyword>